<dbReference type="AlphaFoldDB" id="F1ZBI6"/>
<reference evidence="1 2" key="1">
    <citation type="journal article" date="2012" name="J. Bacteriol.">
        <title>Draft Genome Sequence of Novosphingobium nitrogenifigens Y88T.</title>
        <authorList>
            <person name="Strabala T.J."/>
            <person name="Macdonald L."/>
            <person name="Liu V."/>
            <person name="Smit A.M."/>
        </authorList>
    </citation>
    <scope>NUCLEOTIDE SEQUENCE [LARGE SCALE GENOMIC DNA]</scope>
    <source>
        <strain evidence="1 2">DSM 19370</strain>
    </source>
</reference>
<evidence type="ECO:0000313" key="1">
    <source>
        <dbReference type="EMBL" id="EGD58027.1"/>
    </source>
</evidence>
<protein>
    <submittedName>
        <fullName evidence="1">Uncharacterized protein</fullName>
    </submittedName>
</protein>
<comment type="caution">
    <text evidence="1">The sequence shown here is derived from an EMBL/GenBank/DDBJ whole genome shotgun (WGS) entry which is preliminary data.</text>
</comment>
<gene>
    <name evidence="1" type="ORF">Y88_0079</name>
</gene>
<proteinExistence type="predicted"/>
<evidence type="ECO:0000313" key="2">
    <source>
        <dbReference type="Proteomes" id="UP000004728"/>
    </source>
</evidence>
<dbReference type="InParanoid" id="F1ZBI6"/>
<dbReference type="Proteomes" id="UP000004728">
    <property type="component" value="Unassembled WGS sequence"/>
</dbReference>
<sequence length="49" mass="5565">MENRRGTLIYCLEAHDCASIKALLEDIARTGNFEAGMQAEIILDDQRLR</sequence>
<dbReference type="EMBL" id="AEWJ01000044">
    <property type="protein sequence ID" value="EGD58027.1"/>
    <property type="molecule type" value="Genomic_DNA"/>
</dbReference>
<dbReference type="HOGENOM" id="CLU_3138379_0_0_5"/>
<organism evidence="1 2">
    <name type="scientific">Novosphingobium nitrogenifigens DSM 19370</name>
    <dbReference type="NCBI Taxonomy" id="983920"/>
    <lineage>
        <taxon>Bacteria</taxon>
        <taxon>Pseudomonadati</taxon>
        <taxon>Pseudomonadota</taxon>
        <taxon>Alphaproteobacteria</taxon>
        <taxon>Sphingomonadales</taxon>
        <taxon>Sphingomonadaceae</taxon>
        <taxon>Novosphingobium</taxon>
    </lineage>
</organism>
<name>F1ZBI6_9SPHN</name>
<keyword evidence="2" id="KW-1185">Reference proteome</keyword>
<accession>F1ZBI6</accession>